<gene>
    <name evidence="1" type="ORF">AZO1586R_2248</name>
</gene>
<keyword evidence="2" id="KW-1185">Reference proteome</keyword>
<reference evidence="1" key="1">
    <citation type="submission" date="2020-05" db="EMBL/GenBank/DDBJ databases">
        <authorList>
            <person name="Petersen J."/>
            <person name="Sayavedra L."/>
        </authorList>
    </citation>
    <scope>NUCLEOTIDE SEQUENCE</scope>
    <source>
        <strain evidence="1">B azoricus SOX Menez Gwen</strain>
    </source>
</reference>
<protein>
    <submittedName>
        <fullName evidence="1">Chitinase (EC)</fullName>
        <ecNumber evidence="1">3.2.1.14</ecNumber>
    </submittedName>
</protein>
<keyword evidence="1" id="KW-0378">Hydrolase</keyword>
<organism evidence="1 2">
    <name type="scientific">Bathymodiolus azoricus thioautotrophic gill symbiont</name>
    <dbReference type="NCBI Taxonomy" id="235205"/>
    <lineage>
        <taxon>Bacteria</taxon>
        <taxon>Pseudomonadati</taxon>
        <taxon>Pseudomonadota</taxon>
        <taxon>Gammaproteobacteria</taxon>
        <taxon>sulfur-oxidizing symbionts</taxon>
    </lineage>
</organism>
<accession>A0ACA8ZV82</accession>
<dbReference type="Proteomes" id="UP000635628">
    <property type="component" value="Unassembled WGS sequence"/>
</dbReference>
<dbReference type="EC" id="3.2.1.14" evidence="1"/>
<evidence type="ECO:0000313" key="1">
    <source>
        <dbReference type="EMBL" id="CAB5507089.1"/>
    </source>
</evidence>
<name>A0ACA8ZV82_9GAMM</name>
<dbReference type="EMBL" id="CAESAP020000362">
    <property type="protein sequence ID" value="CAB5507089.1"/>
    <property type="molecule type" value="Genomic_DNA"/>
</dbReference>
<proteinExistence type="predicted"/>
<comment type="caution">
    <text evidence="1">The sequence shown here is derived from an EMBL/GenBank/DDBJ whole genome shotgun (WGS) entry which is preliminary data.</text>
</comment>
<keyword evidence="1" id="KW-0326">Glycosidase</keyword>
<sequence length="2552" mass="274874">MTTTRTIALVPTMSITGSGGMGTGANKITFNFNKAIKDGSFTVDDIGIVNGTINLGSFTKVSATQYTIMVTPSLGGKHSNVAITVETSTLTGTANTLTDISDNGNTHTATTKNTTRISYLKNLVDIDGKNSDVDLTHWDVSHASNANRAFSNAYAFNQDIGSWNVSNVTDMSRMFYNAHTFNQDIDSWNVSKVSTMSYMFYNAHAFNQDISSWDISSLTNAAGMFKGTAMTVDNMDNTLRGWAKLDTAAGETTVQRHITWDIANYTDATARQYLIDIHHWIINDDVFDGSKTIKGKHGADTLHTTATKTTLHGLGGNDTLTGGATNDTLIGGTGNDTLTGAGGRDIFDYGFENAGNDTITDFTLGNTKTNTNADIIDLSDLLVGYSATSNLSDFVTAVTNGAHTKLIIDYDGTGVSGNSVTIILKNVAYTTDLLTNLIANGNLVLEAIKPTLIITDSGGTNTAANTITFNFSAAIKDGSFTVDDIGITNGTINSGSFTKVSETQYTVMVTPNLGGKHSNVAITVAANTFTDVTGNTNTTIAKNTTKISNLKELVNINGIGSDVDLTHWDVSHVSDAHKAFYSATTFNQDIGSWDVSKVTDISYMFYNATIFNQDIGNWDVGKVNDISGMFYRATAFNQDIGSWDVSKVTNAHGMFWDANVFNQDIGSWDVSKMTNMQAMFHSASAFNQDIGSWDISSLKNATGMFNGSAMTLNNMDSTLRGWAKLDTAAGESTIQSNVAWSIANYTDATARQYLIDTYHWTINAGNFDGSKTIQGNNNANTLNTTATKTTLHGLGGNDTLTGGTTNDILIGGAGNDTLTGAGGRDIFDYGFKNAGNDTITDFTLGNTATRSNADIINLSDLLIGYSATSNLSDFVTAAADGAHTKLTIDHDGTGVSGSSVTIILKNIAYTANLLTNMIANGNLVLESTGPTLMILGSGGADTTANTIMFRFSEAIRGGSFTMDDISITNGTIHPRSFTQVNATEYIIIVTPNLGGKHSNVGITVAANSFTDIAGNANTAITKNITKIKNLKESVDIDGKGSDVDLTHWDVSHVTDASRAFFNATAFNQDIGSWDVSKVTNMNHMFLSAKAFNQNIGDWDVSKVTNMTYMLHAATIFNQNIGSWDVSKVTNMSYMLFDANAFNQDIGNWDVSKVTTMVWMFWNTKAFNQDIGNWDISSLTNAIHMFKDTSMTLNNMDSTLRGWAKLDSAAGESAIQNDVGWSIANYTDATARQYLIDTYHWTISGGSFDGSKTIQGNNHANTLNTTAKQTILHGLGGNDTLTGGTTDDILVGGAGNDTLTGAGGRDIFDYGFKNAGNDTITDFTLGNTSINTNADIINLSDLLIGYDSNSNLSDFITVVDEGANTKLIIDHDGTGALNNLVTVTLKNVAYRTDLLTGLIANGNLVLDTSPTLTIIGSGGKNTAANTITFNFSKAIKDGSFTVDDIGIVNGTIHSDSFTKVSETQYTIIVTPNLGGKHSNVAITVAANAFTDIAGNANVAITKNITQINTLKDLIDIDVRVSDVDLTHWDVSHVSNANKAFVNALNFSQEIGSWDVSKVTDMSSMFKGAISFDQDIGSWDVGEVTDMHGMFYHTDNFNQDIGSWNVSKVTDMHGMFWKAVDFNQDISGWDVSKVTNMQAMFFHAHDFNQDIGSWDISSLTDASGMLAANSMTIDNMDSALRGWAKLDTAAGETAIQSNVNWGIVNYTDATARQYLIDTYHWSVVGNGYGGFYGERSKQGNNNANTLNTTAKQTTLHGLGGNDTLTGGTTDDILVGGAGNDTLTGAGGRDIFDYGFKNAGNDTITDFTLGNTTTNTNADIINLSDLLIGYSATSNLSDFVTAAADGTHTKLTIDHDGTGVSGSSVTIILKNIAYTANLLTNMIANGNLVLESTGPTLAIIGSGGIYVDKNTISGSPYINSNEITFNFSESIRDGSFTIDDIGIVHGTIDSGSFTKVSETQYTIRVTPSLGGEHSNVAITVAANTFTNIAGNANTAIAKNITKIRTLGDRIDIGKYSDIDLSNWDVSHADSMYRAFSNANVFNQYIGNWDVSDVTDMQYMFSNANAFNQYIGNWDVSKVTNMEWMFIDANSFNQDIGSWDVSKVTSMHHMFDAATSFNQDISNWNVGAVTVMSSMFCRAHVFNQDIGSWDVSNVTDMYDMFNDAVVFNQDISNWNVSKVTDMTGMFRGATIFNQDISSWDVSKVVDMSYMFSETHAFNQDISKWDISKVTNMYHMFSGAQAFNQDIRNWEVSEVDTMSWMFYETHVFNQDISKWDVSKVTAMDWMFGSTKIFNQNIGNWEVSKVTNMDWMFINAEAFNQNIGHWNISSLTGATRMFNGSAMTIDNMDNTLRGWAKLDTTAGESAIQSDVTWGIANYTDATARQYLIDTYHWTINGGNFDGSKTIKGSHDADILKTTTTKTTLHGLGGNDTLTGGTTNDVLIGGAGDDTLTGGGGRDIFDYGFENAGNDTITDFTLGNTKTNTNADIIDLRDLLIGYDHTSNLSDFVTAVADGANTKLIIDHDGTGALNNLVSIVVTHAFTVDLLGELITNGNLVLE</sequence>
<evidence type="ECO:0000313" key="2">
    <source>
        <dbReference type="Proteomes" id="UP000635628"/>
    </source>
</evidence>